<dbReference type="SUPFAM" id="SSF52833">
    <property type="entry name" value="Thioredoxin-like"/>
    <property type="match status" value="1"/>
</dbReference>
<organism evidence="3 4">
    <name type="scientific">Helicobacter anseris</name>
    <dbReference type="NCBI Taxonomy" id="375926"/>
    <lineage>
        <taxon>Bacteria</taxon>
        <taxon>Pseudomonadati</taxon>
        <taxon>Campylobacterota</taxon>
        <taxon>Epsilonproteobacteria</taxon>
        <taxon>Campylobacterales</taxon>
        <taxon>Helicobacteraceae</taxon>
        <taxon>Helicobacter</taxon>
    </lineage>
</organism>
<dbReference type="PROSITE" id="PS51353">
    <property type="entry name" value="ARSC"/>
    <property type="match status" value="1"/>
</dbReference>
<reference evidence="3 4" key="1">
    <citation type="submission" date="2018-04" db="EMBL/GenBank/DDBJ databases">
        <title>Novel Campyloabacter and Helicobacter Species and Strains.</title>
        <authorList>
            <person name="Mannion A.J."/>
            <person name="Shen Z."/>
            <person name="Fox J.G."/>
        </authorList>
    </citation>
    <scope>NUCLEOTIDE SEQUENCE [LARGE SCALE GENOMIC DNA]</scope>
    <source>
        <strain evidence="3 4">MIT 04-9362</strain>
    </source>
</reference>
<dbReference type="Pfam" id="PF03960">
    <property type="entry name" value="ArsC"/>
    <property type="match status" value="1"/>
</dbReference>
<keyword evidence="4" id="KW-1185">Reference proteome</keyword>
<dbReference type="EMBL" id="NXLX01000003">
    <property type="protein sequence ID" value="RDU74242.1"/>
    <property type="molecule type" value="Genomic_DNA"/>
</dbReference>
<dbReference type="PANTHER" id="PTHR30041:SF8">
    <property type="entry name" value="PROTEIN YFFB"/>
    <property type="match status" value="1"/>
</dbReference>
<evidence type="ECO:0000256" key="2">
    <source>
        <dbReference type="PROSITE-ProRule" id="PRU01282"/>
    </source>
</evidence>
<dbReference type="RefSeq" id="WP_115578537.1">
    <property type="nucleotide sequence ID" value="NZ_NXLX01000003.1"/>
</dbReference>
<dbReference type="Gene3D" id="3.40.30.10">
    <property type="entry name" value="Glutaredoxin"/>
    <property type="match status" value="1"/>
</dbReference>
<comment type="caution">
    <text evidence="3">The sequence shown here is derived from an EMBL/GenBank/DDBJ whole genome shotgun (WGS) entry which is preliminary data.</text>
</comment>
<dbReference type="NCBIfam" id="TIGR01617">
    <property type="entry name" value="arsC_related"/>
    <property type="match status" value="1"/>
</dbReference>
<dbReference type="PANTHER" id="PTHR30041">
    <property type="entry name" value="ARSENATE REDUCTASE"/>
    <property type="match status" value="1"/>
</dbReference>
<name>A0A3D8J9X8_9HELI</name>
<sequence length="112" mass="13238">MYIYGIVNCGSVKKAREFFESRQIAYEFIDFKKNPPSEEKVSQWVEKAGIDIVINKKGTTYKKLQLKDKKLTQKEQIQLCVQNPSLIKRPVIEDKEKLFFGFDAMFYEENFL</sequence>
<evidence type="ECO:0000313" key="4">
    <source>
        <dbReference type="Proteomes" id="UP000256695"/>
    </source>
</evidence>
<dbReference type="InterPro" id="IPR006660">
    <property type="entry name" value="Arsenate_reductase-like"/>
</dbReference>
<dbReference type="AlphaFoldDB" id="A0A3D8J9X8"/>
<proteinExistence type="inferred from homology"/>
<gene>
    <name evidence="3" type="ORF">CQA57_01825</name>
</gene>
<dbReference type="OrthoDB" id="9803749at2"/>
<dbReference type="Proteomes" id="UP000256695">
    <property type="component" value="Unassembled WGS sequence"/>
</dbReference>
<dbReference type="InterPro" id="IPR036249">
    <property type="entry name" value="Thioredoxin-like_sf"/>
</dbReference>
<evidence type="ECO:0000256" key="1">
    <source>
        <dbReference type="ARBA" id="ARBA00007198"/>
    </source>
</evidence>
<dbReference type="InterPro" id="IPR006504">
    <property type="entry name" value="Tscrpt_reg_Spx/MgsR"/>
</dbReference>
<evidence type="ECO:0000313" key="3">
    <source>
        <dbReference type="EMBL" id="RDU74242.1"/>
    </source>
</evidence>
<comment type="similarity">
    <text evidence="1 2">Belongs to the ArsC family.</text>
</comment>
<protein>
    <submittedName>
        <fullName evidence="3">Arsenate reductase family protein</fullName>
    </submittedName>
</protein>
<accession>A0A3D8J9X8</accession>